<dbReference type="EMBL" id="MJBI02000002">
    <property type="protein sequence ID" value="RAI81280.1"/>
    <property type="molecule type" value="Genomic_DNA"/>
</dbReference>
<dbReference type="RefSeq" id="WP_099579052.1">
    <property type="nucleotide sequence ID" value="NZ_MJBI02000002.1"/>
</dbReference>
<organism evidence="1 2">
    <name type="scientific">Macrococcoides goetzii</name>
    <dbReference type="NCBI Taxonomy" id="1891097"/>
    <lineage>
        <taxon>Bacteria</taxon>
        <taxon>Bacillati</taxon>
        <taxon>Bacillota</taxon>
        <taxon>Bacilli</taxon>
        <taxon>Bacillales</taxon>
        <taxon>Staphylococcaceae</taxon>
        <taxon>Macrococcoides</taxon>
    </lineage>
</organism>
<reference evidence="1 2" key="1">
    <citation type="journal article" date="2018" name="Front. Microbiol.">
        <title>Description and Comparative Genomics of Macrococcus caseolyticus subsp. hominis subsp. nov., Macrococcus goetzii sp. nov., Macrococcus epidermidis sp. nov., and Macrococcus bohemicus sp. nov., Novel Macrococci From Human Clinical Material With Virulence Potential and Suspected Uptake of Foreign DNA by Natural Transformation.</title>
        <authorList>
            <person name="Maslanova I."/>
            <person name="Wertheimer Z."/>
            <person name="Sedlacek I."/>
            <person name="Svec P."/>
            <person name="Indrakova A."/>
            <person name="Kovarovic V."/>
            <person name="Schumann P."/>
            <person name="Sproer C."/>
            <person name="Kralova S."/>
            <person name="Sedo O."/>
            <person name="Kristofova L."/>
            <person name="Vrbovska V."/>
            <person name="Fuzik T."/>
            <person name="Petras P."/>
            <person name="Zdrahal Z."/>
            <person name="Ruzickova V."/>
            <person name="Doskar J."/>
            <person name="Pantucek R."/>
        </authorList>
    </citation>
    <scope>NUCLEOTIDE SEQUENCE [LARGE SCALE GENOMIC DNA]</scope>
    <source>
        <strain evidence="1 2">CCM 4927</strain>
    </source>
</reference>
<proteinExistence type="predicted"/>
<sequence>MFNRKYTQEQLNQEREYVTELLSAKGVREAENYYVRHINDVNMNKGINNLPQDARLTDEKGKVILEVIENYKEAVQDKESTFKEYVTNRKKFLKWLEQNK</sequence>
<keyword evidence="2" id="KW-1185">Reference proteome</keyword>
<dbReference type="Proteomes" id="UP000229523">
    <property type="component" value="Unassembled WGS sequence"/>
</dbReference>
<accession>A0A395GBA4</accession>
<protein>
    <submittedName>
        <fullName evidence="1">Uncharacterized protein</fullName>
    </submittedName>
</protein>
<evidence type="ECO:0000313" key="2">
    <source>
        <dbReference type="Proteomes" id="UP000229523"/>
    </source>
</evidence>
<name>A0A395GBA4_9STAP</name>
<gene>
    <name evidence="1" type="ORF">BFS35_006850</name>
</gene>
<dbReference type="AlphaFoldDB" id="A0A395GBA4"/>
<comment type="caution">
    <text evidence="1">The sequence shown here is derived from an EMBL/GenBank/DDBJ whole genome shotgun (WGS) entry which is preliminary data.</text>
</comment>
<evidence type="ECO:0000313" key="1">
    <source>
        <dbReference type="EMBL" id="RAI81280.1"/>
    </source>
</evidence>